<comment type="caution">
    <text evidence="1">The sequence shown here is derived from an EMBL/GenBank/DDBJ whole genome shotgun (WGS) entry which is preliminary data.</text>
</comment>
<dbReference type="GO" id="GO:0003677">
    <property type="term" value="F:DNA binding"/>
    <property type="evidence" value="ECO:0007669"/>
    <property type="project" value="InterPro"/>
</dbReference>
<protein>
    <submittedName>
        <fullName evidence="1">Acyl carrier protein</fullName>
    </submittedName>
</protein>
<sequence length="74" mass="8785">MDREEFNEFMKRAGLNKKQLAEILETSYQGVNSWGTNGRGYPYWVKSWLENYIKSLDMDKIVEVVKPYTESKED</sequence>
<dbReference type="EMBL" id="LVWL01000023">
    <property type="protein sequence ID" value="ORI06413.1"/>
    <property type="molecule type" value="Genomic_DNA"/>
</dbReference>
<dbReference type="Gene3D" id="1.10.260.40">
    <property type="entry name" value="lambda repressor-like DNA-binding domains"/>
    <property type="match status" value="1"/>
</dbReference>
<evidence type="ECO:0000313" key="1">
    <source>
        <dbReference type="EMBL" id="ORI06413.1"/>
    </source>
</evidence>
<accession>A0A1X0U1A6</accession>
<dbReference type="InterPro" id="IPR010982">
    <property type="entry name" value="Lambda_DNA-bd_dom_sf"/>
</dbReference>
<dbReference type="Proteomes" id="UP000192671">
    <property type="component" value="Unassembled WGS sequence"/>
</dbReference>
<evidence type="ECO:0000313" key="2">
    <source>
        <dbReference type="Proteomes" id="UP000192671"/>
    </source>
</evidence>
<dbReference type="SUPFAM" id="SSF47413">
    <property type="entry name" value="lambda repressor-like DNA-binding domains"/>
    <property type="match status" value="1"/>
</dbReference>
<gene>
    <name evidence="1" type="ORF">A3835_08605</name>
</gene>
<reference evidence="1 2" key="1">
    <citation type="journal article" date="2017" name="Gene Rep">
        <title>The ribosomal RNA operon (rrn) of Campylobacter concisus supports molecular typing to genomospecies level.</title>
        <authorList>
            <person name="Huq M."/>
            <person name="Van T.T.H."/>
            <person name="Gurtler V."/>
            <person name="Elshagmani E."/>
            <person name="Allemailem K.S."/>
            <person name="Smooker P.M."/>
            <person name="Istivan T.S."/>
        </authorList>
    </citation>
    <scope>NUCLEOTIDE SEQUENCE [LARGE SCALE GENOMIC DNA]</scope>
    <source>
        <strain evidence="1 2">RCH 26</strain>
    </source>
</reference>
<name>A0A1X0U1A6_9BACT</name>
<dbReference type="AlphaFoldDB" id="A0A1X0U1A6"/>
<organism evidence="1 2">
    <name type="scientific">Campylobacter concisus</name>
    <dbReference type="NCBI Taxonomy" id="199"/>
    <lineage>
        <taxon>Bacteria</taxon>
        <taxon>Pseudomonadati</taxon>
        <taxon>Campylobacterota</taxon>
        <taxon>Epsilonproteobacteria</taxon>
        <taxon>Campylobacterales</taxon>
        <taxon>Campylobacteraceae</taxon>
        <taxon>Campylobacter</taxon>
    </lineage>
</organism>
<proteinExistence type="predicted"/>